<accession>A0AC61QHN4</accession>
<gene>
    <name evidence="1" type="ORF">E0946_07010</name>
</gene>
<reference evidence="1" key="1">
    <citation type="submission" date="2019-03" db="EMBL/GenBank/DDBJ databases">
        <title>Candidatus Syntrophosphaera thermopropionivorans: a novel player in syntrophic propionate oxidation during anaerobic digestion.</title>
        <authorList>
            <person name="Dyksma S."/>
        </authorList>
    </citation>
    <scope>NUCLEOTIDE SEQUENCE</scope>
    <source>
        <strain evidence="1">W5</strain>
    </source>
</reference>
<evidence type="ECO:0000313" key="1">
    <source>
        <dbReference type="EMBL" id="TDF72453.1"/>
    </source>
</evidence>
<keyword evidence="2" id="KW-1185">Reference proteome</keyword>
<sequence length="95" mass="10641">NSKGFPPITILIPAISLGLNIGLNLLMIPRWGLIGAAIASGIAYLLWFFLIIIYEQRRTNGAMLPVLVPSKQDWKDFWEEGKNTLNTALSHLHKK</sequence>
<protein>
    <submittedName>
        <fullName evidence="1">Uncharacterized protein</fullName>
    </submittedName>
</protein>
<comment type="caution">
    <text evidence="1">The sequence shown here is derived from an EMBL/GenBank/DDBJ whole genome shotgun (WGS) entry which is preliminary data.</text>
</comment>
<organism evidence="1 2">
    <name type="scientific">Candidatus Syntrophosphaera thermopropionivorans</name>
    <dbReference type="NCBI Taxonomy" id="2593015"/>
    <lineage>
        <taxon>Bacteria</taxon>
        <taxon>Pseudomonadati</taxon>
        <taxon>Candidatus Cloacimonadota</taxon>
        <taxon>Candidatus Cloacimonadia</taxon>
        <taxon>Candidatus Cloacimonadales</taxon>
        <taxon>Candidatus Cloacimonadaceae</taxon>
        <taxon>Candidatus Syntrophosphaera</taxon>
    </lineage>
</organism>
<proteinExistence type="predicted"/>
<evidence type="ECO:0000313" key="2">
    <source>
        <dbReference type="Proteomes" id="UP000294588"/>
    </source>
</evidence>
<name>A0AC61QHN4_9BACT</name>
<dbReference type="EMBL" id="SMOG01000040">
    <property type="protein sequence ID" value="TDF72453.1"/>
    <property type="molecule type" value="Genomic_DNA"/>
</dbReference>
<feature type="non-terminal residue" evidence="1">
    <location>
        <position position="1"/>
    </location>
</feature>
<dbReference type="Proteomes" id="UP000294588">
    <property type="component" value="Unassembled WGS sequence"/>
</dbReference>